<feature type="signal peptide" evidence="5">
    <location>
        <begin position="1"/>
        <end position="23"/>
    </location>
</feature>
<dbReference type="Proteomes" id="UP000186817">
    <property type="component" value="Unassembled WGS sequence"/>
</dbReference>
<dbReference type="PANTHER" id="PTHR11246">
    <property type="entry name" value="PRE-MRNA SPLICING FACTOR"/>
    <property type="match status" value="1"/>
</dbReference>
<dbReference type="NCBIfam" id="TIGR02008">
    <property type="entry name" value="fdx_plant"/>
    <property type="match status" value="1"/>
</dbReference>
<dbReference type="SUPFAM" id="SSF54292">
    <property type="entry name" value="2Fe-2S ferredoxin-like"/>
    <property type="match status" value="1"/>
</dbReference>
<dbReference type="PROSITE" id="PS00197">
    <property type="entry name" value="2FE2S_FER_1"/>
    <property type="match status" value="1"/>
</dbReference>
<dbReference type="InterPro" id="IPR045075">
    <property type="entry name" value="Syf1-like"/>
</dbReference>
<proteinExistence type="predicted"/>
<dbReference type="PANTHER" id="PTHR11246:SF1">
    <property type="entry name" value="PRE-MRNA-PROCESSING FACTOR 6"/>
    <property type="match status" value="1"/>
</dbReference>
<dbReference type="Pfam" id="PF00111">
    <property type="entry name" value="Fer2"/>
    <property type="match status" value="1"/>
</dbReference>
<dbReference type="SMART" id="SM00386">
    <property type="entry name" value="HAT"/>
    <property type="match status" value="7"/>
</dbReference>
<sequence length="1257" mass="138508">MASQSRTLPVLVAAACCVAVLRSFWAPSQQTFVAPQQSVHMGCQALSGGALASGNVPAIVNTVPARPGVPAHFKVTLVLQVQLFTTMPPANKECPEDVYILDQAEEEGLELPYSCRAGSCSSCAGKVLEGEIDQSDQAFLDDDQMGEGFCLTCVTYATSDVTIKTHCEDETSPVIWVTAAKLEETQGNEKMVELILTRAIDSLAANGVTPDRDMWLKQAEEAEKTGFIKTCQAIIKVTIKVGVDEDVKGMKQNWIQDADAAINRNSIEVARAIYNNAVMHLKGKKGLWLRLAELETKYGNAESLDNVLQRAVTYCPHAEILWLMAAKQKWLRGDVAAARRILAEAFSHSKESEAIHLAAVKLESENNEIQRSRLLLARARQQCNTPKVWMQSVQLEREQGLYQQALHLSEEGLKEHPSFAKLWMIGGQIHMEKSPPELLEATKFFERGLLKCPRSVPLWLCAVECEIKQQKYTKARSLLEKARLRNPGADLLWLKGVEAGIKFCPGLGRCLTEVKESFVTELVDGVLTVNSSLNLVLEMSHRVTGYRIEQAGWFEPHALFFILLPPLLFESSSNMSWHVLKKVLVSSYLLAWPGVLVNTLLTGSAVRATFGKVWVYTRLFRSRFHFCFFEWSALQALLGSSRTLGAPAKLSTLVDGELLGLDFVVILIIIIIIITITITITISIIIIITITITITISIIIIITITITITISIIIIIRAVDVVVAVTITFELVSELGYMRTASTGHLLDLYSNFSIVERIWNLNPEANRKILTTRNSSRGHAFLLTCQQPSQAEGAVAHRFGKISKANWALLLLGLSTTHFTDRQAWSSHLIPFGMAWTPKEDGEGLKSVLKTIRDWYAARDIDLNLSLQEAPGMQKQGSVKERVRLSGHVLPEFMSACLPCRMHWGDSDAKPQLAFNSTVSLTAHMLQRSLVNDGSAVVVTYVFMEPLGFSSASGAPFIRFSFKIEHSGGTLIGIAAGWILYAWLLSVVVYATCFIAEGQAISLYFLLEYRLPSLETSGVLATVSLGITSTFTAAQLSPFLKVLVDFVSTGLQVQIPNFKVIHLSRAIMIALFSPALRRLGYGLSLKAAAEGIILVVGGLRGAVALVMGLIVLDNKFIDIETKQMIAFHISGIVVLTLLINGVAIETIYNKLHVYPANPYNTIYLRKMFSKIEVPCFHSIKLDANGVPSSYAIDNVSAVMGILAVEVSGVVTTIGSNFEKRWLEKRGSCAKILADLMHNTSGKLQRNDFMDHAAELE</sequence>
<dbReference type="AlphaFoldDB" id="A0A1Q9DSN1"/>
<dbReference type="GO" id="GO:0009055">
    <property type="term" value="F:electron transfer activity"/>
    <property type="evidence" value="ECO:0007669"/>
    <property type="project" value="InterPro"/>
</dbReference>
<dbReference type="GO" id="GO:0000244">
    <property type="term" value="P:spliceosomal tri-snRNP complex assembly"/>
    <property type="evidence" value="ECO:0007669"/>
    <property type="project" value="TreeGrafter"/>
</dbReference>
<keyword evidence="1" id="KW-0408">Iron</keyword>
<dbReference type="CDD" id="cd00207">
    <property type="entry name" value="fer2"/>
    <property type="match status" value="1"/>
</dbReference>
<keyword evidence="2" id="KW-0677">Repeat</keyword>
<dbReference type="OrthoDB" id="440128at2759"/>
<dbReference type="GO" id="GO:0051537">
    <property type="term" value="F:2 iron, 2 sulfur cluster binding"/>
    <property type="evidence" value="ECO:0007669"/>
    <property type="project" value="UniProtKB-KW"/>
</dbReference>
<keyword evidence="3" id="KW-0411">Iron-sulfur</keyword>
<dbReference type="Gene3D" id="3.10.20.30">
    <property type="match status" value="1"/>
</dbReference>
<feature type="transmembrane region" description="Helical" evidence="4">
    <location>
        <begin position="1092"/>
        <end position="1113"/>
    </location>
</feature>
<dbReference type="PROSITE" id="PS51085">
    <property type="entry name" value="2FE2S_FER_2"/>
    <property type="match status" value="1"/>
</dbReference>
<dbReference type="GO" id="GO:0046540">
    <property type="term" value="C:U4/U6 x U5 tri-snRNP complex"/>
    <property type="evidence" value="ECO:0007669"/>
    <property type="project" value="TreeGrafter"/>
</dbReference>
<evidence type="ECO:0000256" key="3">
    <source>
        <dbReference type="ARBA" id="ARBA00023014"/>
    </source>
</evidence>
<evidence type="ECO:0000256" key="5">
    <source>
        <dbReference type="SAM" id="SignalP"/>
    </source>
</evidence>
<feature type="transmembrane region" description="Helical" evidence="4">
    <location>
        <begin position="685"/>
        <end position="706"/>
    </location>
</feature>
<dbReference type="GO" id="GO:0071013">
    <property type="term" value="C:catalytic step 2 spliceosome"/>
    <property type="evidence" value="ECO:0007669"/>
    <property type="project" value="TreeGrafter"/>
</dbReference>
<keyword evidence="8" id="KW-1185">Reference proteome</keyword>
<keyword evidence="1" id="KW-0479">Metal-binding</keyword>
<dbReference type="InterPro" id="IPR011990">
    <property type="entry name" value="TPR-like_helical_dom_sf"/>
</dbReference>
<evidence type="ECO:0000313" key="8">
    <source>
        <dbReference type="Proteomes" id="UP000186817"/>
    </source>
</evidence>
<evidence type="ECO:0000259" key="6">
    <source>
        <dbReference type="PROSITE" id="PS51085"/>
    </source>
</evidence>
<name>A0A1Q9DSN1_SYMMI</name>
<dbReference type="SUPFAM" id="SSF48452">
    <property type="entry name" value="TPR-like"/>
    <property type="match status" value="2"/>
</dbReference>
<reference evidence="7 8" key="1">
    <citation type="submission" date="2016-02" db="EMBL/GenBank/DDBJ databases">
        <title>Genome analysis of coral dinoflagellate symbionts highlights evolutionary adaptations to a symbiotic lifestyle.</title>
        <authorList>
            <person name="Aranda M."/>
            <person name="Li Y."/>
            <person name="Liew Y.J."/>
            <person name="Baumgarten S."/>
            <person name="Simakov O."/>
            <person name="Wilson M."/>
            <person name="Piel J."/>
            <person name="Ashoor H."/>
            <person name="Bougouffa S."/>
            <person name="Bajic V.B."/>
            <person name="Ryu T."/>
            <person name="Ravasi T."/>
            <person name="Bayer T."/>
            <person name="Micklem G."/>
            <person name="Kim H."/>
            <person name="Bhak J."/>
            <person name="Lajeunesse T.C."/>
            <person name="Voolstra C.R."/>
        </authorList>
    </citation>
    <scope>NUCLEOTIDE SEQUENCE [LARGE SCALE GENOMIC DNA]</scope>
    <source>
        <strain evidence="7 8">CCMP2467</strain>
    </source>
</reference>
<evidence type="ECO:0000313" key="7">
    <source>
        <dbReference type="EMBL" id="OLP98186.1"/>
    </source>
</evidence>
<feature type="transmembrane region" description="Helical" evidence="4">
    <location>
        <begin position="658"/>
        <end position="678"/>
    </location>
</feature>
<accession>A0A1Q9DSN1</accession>
<dbReference type="EMBL" id="LSRX01000405">
    <property type="protein sequence ID" value="OLP98186.1"/>
    <property type="molecule type" value="Genomic_DNA"/>
</dbReference>
<feature type="transmembrane region" description="Helical" evidence="4">
    <location>
        <begin position="1020"/>
        <end position="1041"/>
    </location>
</feature>
<gene>
    <name evidence="7" type="primary">PRPF6</name>
    <name evidence="7" type="ORF">AK812_SmicGene19399</name>
</gene>
<evidence type="ECO:0000256" key="2">
    <source>
        <dbReference type="ARBA" id="ARBA00022737"/>
    </source>
</evidence>
<feature type="domain" description="2Fe-2S ferredoxin-type" evidence="6">
    <location>
        <begin position="73"/>
        <end position="169"/>
    </location>
</feature>
<keyword evidence="5" id="KW-0732">Signal</keyword>
<keyword evidence="4" id="KW-0812">Transmembrane</keyword>
<organism evidence="7 8">
    <name type="scientific">Symbiodinium microadriaticum</name>
    <name type="common">Dinoflagellate</name>
    <name type="synonym">Zooxanthella microadriatica</name>
    <dbReference type="NCBI Taxonomy" id="2951"/>
    <lineage>
        <taxon>Eukaryota</taxon>
        <taxon>Sar</taxon>
        <taxon>Alveolata</taxon>
        <taxon>Dinophyceae</taxon>
        <taxon>Suessiales</taxon>
        <taxon>Symbiodiniaceae</taxon>
        <taxon>Symbiodinium</taxon>
    </lineage>
</organism>
<dbReference type="InterPro" id="IPR003107">
    <property type="entry name" value="HAT"/>
</dbReference>
<keyword evidence="1" id="KW-0001">2Fe-2S</keyword>
<evidence type="ECO:0000256" key="4">
    <source>
        <dbReference type="SAM" id="Phobius"/>
    </source>
</evidence>
<protein>
    <submittedName>
        <fullName evidence="7">Pre-mRNA-processing factor 6</fullName>
    </submittedName>
</protein>
<feature type="transmembrane region" description="Helical" evidence="4">
    <location>
        <begin position="1125"/>
        <end position="1145"/>
    </location>
</feature>
<dbReference type="InterPro" id="IPR001041">
    <property type="entry name" value="2Fe-2S_ferredoxin-type"/>
</dbReference>
<dbReference type="InterPro" id="IPR010241">
    <property type="entry name" value="Fd_pln"/>
</dbReference>
<dbReference type="GO" id="GO:0022900">
    <property type="term" value="P:electron transport chain"/>
    <property type="evidence" value="ECO:0007669"/>
    <property type="project" value="InterPro"/>
</dbReference>
<feature type="chain" id="PRO_5012683540" evidence="5">
    <location>
        <begin position="24"/>
        <end position="1257"/>
    </location>
</feature>
<keyword evidence="4" id="KW-0472">Membrane</keyword>
<dbReference type="Gene3D" id="1.25.40.10">
    <property type="entry name" value="Tetratricopeptide repeat domain"/>
    <property type="match status" value="2"/>
</dbReference>
<dbReference type="InterPro" id="IPR036010">
    <property type="entry name" value="2Fe-2S_ferredoxin-like_sf"/>
</dbReference>
<dbReference type="InterPro" id="IPR006058">
    <property type="entry name" value="2Fe2S_fd_BS"/>
</dbReference>
<keyword evidence="4" id="KW-1133">Transmembrane helix</keyword>
<comment type="caution">
    <text evidence="7">The sequence shown here is derived from an EMBL/GenBank/DDBJ whole genome shotgun (WGS) entry which is preliminary data.</text>
</comment>
<dbReference type="InterPro" id="IPR012675">
    <property type="entry name" value="Beta-grasp_dom_sf"/>
</dbReference>
<evidence type="ECO:0000256" key="1">
    <source>
        <dbReference type="ARBA" id="ARBA00022714"/>
    </source>
</evidence>